<dbReference type="Proteomes" id="UP000050454">
    <property type="component" value="Unassembled WGS sequence"/>
</dbReference>
<gene>
    <name evidence="2" type="ORF">AFM12_11305</name>
</gene>
<name>A0A0P7BZY5_9BACT</name>
<feature type="domain" description="DUF4301" evidence="1">
    <location>
        <begin position="4"/>
        <end position="491"/>
    </location>
</feature>
<dbReference type="Pfam" id="PF14134">
    <property type="entry name" value="DUF4301"/>
    <property type="match status" value="1"/>
</dbReference>
<evidence type="ECO:0000313" key="2">
    <source>
        <dbReference type="EMBL" id="KPM47830.1"/>
    </source>
</evidence>
<evidence type="ECO:0000313" key="3">
    <source>
        <dbReference type="Proteomes" id="UP000050454"/>
    </source>
</evidence>
<dbReference type="OrthoDB" id="5572060at2"/>
<dbReference type="InterPro" id="IPR025393">
    <property type="entry name" value="DUF4301"/>
</dbReference>
<protein>
    <submittedName>
        <fullName evidence="2">NAD metabolism ATPase/kinase</fullName>
    </submittedName>
</protein>
<keyword evidence="3" id="KW-1185">Reference proteome</keyword>
<accession>A0A0P7BZY5</accession>
<reference evidence="2 3" key="1">
    <citation type="submission" date="2015-07" db="EMBL/GenBank/DDBJ databases">
        <title>The draft genome sequence of Leadbetterella sp. JN14-9.</title>
        <authorList>
            <person name="Liu Y."/>
            <person name="Du J."/>
            <person name="Shao Z."/>
        </authorList>
    </citation>
    <scope>NUCLEOTIDE SEQUENCE [LARGE SCALE GENOMIC DNA]</scope>
    <source>
        <strain evidence="2 3">JN14-9</strain>
    </source>
</reference>
<organism evidence="2 3">
    <name type="scientific">Jiulongibacter sediminis</name>
    <dbReference type="NCBI Taxonomy" id="1605367"/>
    <lineage>
        <taxon>Bacteria</taxon>
        <taxon>Pseudomonadati</taxon>
        <taxon>Bacteroidota</taxon>
        <taxon>Cytophagia</taxon>
        <taxon>Cytophagales</taxon>
        <taxon>Leadbetterellaceae</taxon>
        <taxon>Jiulongibacter</taxon>
    </lineage>
</organism>
<sequence length="493" mass="55781">MFSEKDKAQIEKRGSDIKTVEQQIENFVNGFPFIKARKAATIDDGMIRLKESEIDELVALFDKESSRKKLLKFVPASGAASRMFKALFAAKDEGKKDKSVEQYINEIDKFAFAGSLMKVTQGKRDDQSLLNGLLNADGLDYGSLPKGLLEFHQYGDQTRTAVEEHMVEGAAYANRNGRVRLHFTVSPEHKSKFKSLIQGVKKAYEEKYGVQFIFSFSEQKKSTDTIAVNMDNTPFRLEDGSILFRPAGHGALLENLNDQDADVIFIKNVDNVVPDHLKDETIKYKKALAGLLMSYQKKVFNFAKRLDKPEVSDYTRQKALSFLKNELNVTPPKGFRNWSNEDKLAYAKAKINRPIRVCGMVKNVGEPGGGPFWIENGDGSFSTHILESAQFNFNNKRQSEIFNNATHFNPVDLVVSTKNYKREKFNLLDFRDPQTGFITEKSMSGKTLKAQELPGLWNGSMADWNTLFVEVPLITFNPVKTVNDLLRKEHQPA</sequence>
<proteinExistence type="predicted"/>
<dbReference type="EMBL" id="LGTQ01000009">
    <property type="protein sequence ID" value="KPM47830.1"/>
    <property type="molecule type" value="Genomic_DNA"/>
</dbReference>
<dbReference type="AlphaFoldDB" id="A0A0P7BZY5"/>
<keyword evidence="2" id="KW-0418">Kinase</keyword>
<evidence type="ECO:0000259" key="1">
    <source>
        <dbReference type="Pfam" id="PF14134"/>
    </source>
</evidence>
<dbReference type="InterPro" id="IPR029044">
    <property type="entry name" value="Nucleotide-diphossugar_trans"/>
</dbReference>
<dbReference type="PATRIC" id="fig|1605367.3.peg.3655"/>
<dbReference type="SUPFAM" id="SSF53448">
    <property type="entry name" value="Nucleotide-diphospho-sugar transferases"/>
    <property type="match status" value="1"/>
</dbReference>
<dbReference type="RefSeq" id="WP_055148249.1">
    <property type="nucleotide sequence ID" value="NZ_JXSZ01000009.1"/>
</dbReference>
<dbReference type="STRING" id="1605367.AFM12_11305"/>
<comment type="caution">
    <text evidence="2">The sequence shown here is derived from an EMBL/GenBank/DDBJ whole genome shotgun (WGS) entry which is preliminary data.</text>
</comment>
<keyword evidence="2" id="KW-0808">Transferase</keyword>
<dbReference type="GO" id="GO:0016301">
    <property type="term" value="F:kinase activity"/>
    <property type="evidence" value="ECO:0007669"/>
    <property type="project" value="UniProtKB-KW"/>
</dbReference>